<dbReference type="SMART" id="SM00855">
    <property type="entry name" value="PGAM"/>
    <property type="match status" value="1"/>
</dbReference>
<dbReference type="EMBL" id="CP000112">
    <property type="protein sequence ID" value="ABB37312.1"/>
    <property type="molecule type" value="Genomic_DNA"/>
</dbReference>
<evidence type="ECO:0000259" key="4">
    <source>
        <dbReference type="Pfam" id="PF01591"/>
    </source>
</evidence>
<dbReference type="GO" id="GO:0005829">
    <property type="term" value="C:cytosol"/>
    <property type="evidence" value="ECO:0007669"/>
    <property type="project" value="TreeGrafter"/>
</dbReference>
<organism evidence="5 6">
    <name type="scientific">Oleidesulfovibrio alaskensis (strain ATCC BAA-1058 / DSM 17464 / G20)</name>
    <name type="common">Desulfovibrio alaskensis</name>
    <dbReference type="NCBI Taxonomy" id="207559"/>
    <lineage>
        <taxon>Bacteria</taxon>
        <taxon>Pseudomonadati</taxon>
        <taxon>Thermodesulfobacteriota</taxon>
        <taxon>Desulfovibrionia</taxon>
        <taxon>Desulfovibrionales</taxon>
        <taxon>Desulfovibrionaceae</taxon>
        <taxon>Oleidesulfovibrio</taxon>
    </lineage>
</organism>
<proteinExistence type="predicted"/>
<dbReference type="GO" id="GO:0003873">
    <property type="term" value="F:6-phosphofructo-2-kinase activity"/>
    <property type="evidence" value="ECO:0007669"/>
    <property type="project" value="InterPro"/>
</dbReference>
<dbReference type="InterPro" id="IPR013078">
    <property type="entry name" value="His_Pase_superF_clade-1"/>
</dbReference>
<evidence type="ECO:0000256" key="1">
    <source>
        <dbReference type="ARBA" id="ARBA00022741"/>
    </source>
</evidence>
<keyword evidence="1" id="KW-0547">Nucleotide-binding</keyword>
<dbReference type="RefSeq" id="WP_011366632.1">
    <property type="nucleotide sequence ID" value="NC_007519.1"/>
</dbReference>
<keyword evidence="2" id="KW-0067">ATP-binding</keyword>
<evidence type="ECO:0000313" key="5">
    <source>
        <dbReference type="EMBL" id="ABB37312.1"/>
    </source>
</evidence>
<dbReference type="Proteomes" id="UP000002710">
    <property type="component" value="Chromosome"/>
</dbReference>
<name>Q315T4_OLEA2</name>
<protein>
    <submittedName>
        <fullName evidence="5">Phosphoglycerate mutase</fullName>
    </submittedName>
</protein>
<dbReference type="AlphaFoldDB" id="Q315T4"/>
<keyword evidence="6" id="KW-1185">Reference proteome</keyword>
<dbReference type="GO" id="GO:0004331">
    <property type="term" value="F:fructose-2,6-bisphosphate 2-phosphatase activity"/>
    <property type="evidence" value="ECO:0007669"/>
    <property type="project" value="TreeGrafter"/>
</dbReference>
<gene>
    <name evidence="5" type="ordered locus">Dde_0511</name>
</gene>
<feature type="binding site" evidence="3">
    <location>
        <begin position="213"/>
        <end position="220"/>
    </location>
    <ligand>
        <name>substrate</name>
    </ligand>
</feature>
<evidence type="ECO:0000256" key="2">
    <source>
        <dbReference type="ARBA" id="ARBA00022840"/>
    </source>
</evidence>
<accession>Q315T4</accession>
<feature type="binding site" evidence="3">
    <location>
        <position position="261"/>
    </location>
    <ligand>
        <name>substrate</name>
    </ligand>
</feature>
<dbReference type="InterPro" id="IPR013079">
    <property type="entry name" value="6Phosfructo_kin"/>
</dbReference>
<dbReference type="GO" id="GO:0006003">
    <property type="term" value="P:fructose 2,6-bisphosphate metabolic process"/>
    <property type="evidence" value="ECO:0007669"/>
    <property type="project" value="InterPro"/>
</dbReference>
<dbReference type="HOGENOM" id="CLU_006383_0_1_7"/>
<dbReference type="CDD" id="cd07067">
    <property type="entry name" value="HP_PGM_like"/>
    <property type="match status" value="1"/>
</dbReference>
<dbReference type="Gene3D" id="3.40.50.1240">
    <property type="entry name" value="Phosphoglycerate mutase-like"/>
    <property type="match status" value="1"/>
</dbReference>
<dbReference type="SUPFAM" id="SSF53254">
    <property type="entry name" value="Phosphoglycerate mutase-like"/>
    <property type="match status" value="1"/>
</dbReference>
<dbReference type="PANTHER" id="PTHR10606:SF44">
    <property type="entry name" value="6-PHOSPHOFRUCTO 2-KINASE_FRUCTOSE 2,6-BISPHOSPHATASE LONG FORM"/>
    <property type="match status" value="1"/>
</dbReference>
<dbReference type="Pfam" id="PF01591">
    <property type="entry name" value="6PF2K"/>
    <property type="match status" value="1"/>
</dbReference>
<dbReference type="SUPFAM" id="SSF52540">
    <property type="entry name" value="P-loop containing nucleoside triphosphate hydrolases"/>
    <property type="match status" value="1"/>
</dbReference>
<reference evidence="5 6" key="1">
    <citation type="journal article" date="2011" name="J. Bacteriol.">
        <title>Complete genome sequence and updated annotation of Desulfovibrio alaskensis G20.</title>
        <authorList>
            <person name="Hauser L.J."/>
            <person name="Land M.L."/>
            <person name="Brown S.D."/>
            <person name="Larimer F."/>
            <person name="Keller K.L."/>
            <person name="Rapp-Giles B.J."/>
            <person name="Price M.N."/>
            <person name="Lin M."/>
            <person name="Bruce D.C."/>
            <person name="Detter J.C."/>
            <person name="Tapia R."/>
            <person name="Han C.S."/>
            <person name="Goodwin L.A."/>
            <person name="Cheng J.F."/>
            <person name="Pitluck S."/>
            <person name="Copeland A."/>
            <person name="Lucas S."/>
            <person name="Nolan M."/>
            <person name="Lapidus A.L."/>
            <person name="Palumbo A.V."/>
            <person name="Wall J.D."/>
        </authorList>
    </citation>
    <scope>NUCLEOTIDE SEQUENCE [LARGE SCALE GENOMIC DNA]</scope>
    <source>
        <strain evidence="6">ATCC BAA 1058 / DSM 17464 / G20</strain>
    </source>
</reference>
<dbReference type="Gene3D" id="3.40.50.300">
    <property type="entry name" value="P-loop containing nucleotide triphosphate hydrolases"/>
    <property type="match status" value="1"/>
</dbReference>
<feature type="domain" description="6-phosphofructo-2-kinase" evidence="4">
    <location>
        <begin position="4"/>
        <end position="169"/>
    </location>
</feature>
<evidence type="ECO:0000313" key="6">
    <source>
        <dbReference type="Proteomes" id="UP000002710"/>
    </source>
</evidence>
<dbReference type="GO" id="GO:0005524">
    <property type="term" value="F:ATP binding"/>
    <property type="evidence" value="ECO:0007669"/>
    <property type="project" value="UniProtKB-KW"/>
</dbReference>
<sequence length="410" mass="46612">MSGLFIVMVGLPARGKSTVASKLREGLESEGLRVEIFNNGELRRERLGQDSSAPSFYEPGNEEGRMRREELARINIRRALAFLHAGGDVAVLDATNASRARRAMIEESARGLPTLFVECFNDDPDLLEASVQRKTRLPEFAGLTPEAAAESFNRRIEYYRRIYVPLGEESCFLRVDTLNNRIVEERLGYRVPHYIRIRDILVSDWVRNLYLVRHGETVYNVEGRIGGDAPLTEKGLAQANALGRHFSNMVIPYIFTSTRQRSAQTAAPVLAGQERQGFAATRMALTEFDEINAGVCEGMRYDEIRSRMPEIFDARARDKYNYVYPRGEGYSTLKARVDRGLKKALFLSGNAPAIMIVGHQAINRMILSHFLFRRTEDVPYIYIPQDQYFHIVSTQKKKLFELVRFTGQTA</sequence>
<dbReference type="KEGG" id="dde:Dde_0511"/>
<dbReference type="STRING" id="207559.Dde_0511"/>
<dbReference type="Pfam" id="PF00300">
    <property type="entry name" value="His_Phos_1"/>
    <property type="match status" value="1"/>
</dbReference>
<dbReference type="GO" id="GO:0006000">
    <property type="term" value="P:fructose metabolic process"/>
    <property type="evidence" value="ECO:0007669"/>
    <property type="project" value="InterPro"/>
</dbReference>
<dbReference type="eggNOG" id="COG0406">
    <property type="taxonomic scope" value="Bacteria"/>
</dbReference>
<dbReference type="PANTHER" id="PTHR10606">
    <property type="entry name" value="6-PHOSPHOFRUCTO-2-KINASE/FRUCTOSE-2,6-BISPHOSPHATASE"/>
    <property type="match status" value="1"/>
</dbReference>
<dbReference type="InterPro" id="IPR029033">
    <property type="entry name" value="His_PPase_superfam"/>
</dbReference>
<dbReference type="InterPro" id="IPR003094">
    <property type="entry name" value="6Pfruct_kin"/>
</dbReference>
<evidence type="ECO:0000256" key="3">
    <source>
        <dbReference type="PIRSR" id="PIRSR613078-2"/>
    </source>
</evidence>
<dbReference type="PROSITE" id="PS00175">
    <property type="entry name" value="PG_MUTASE"/>
    <property type="match status" value="1"/>
</dbReference>
<dbReference type="PRINTS" id="PR00991">
    <property type="entry name" value="6PFRUCTKNASE"/>
</dbReference>
<dbReference type="InterPro" id="IPR001345">
    <property type="entry name" value="PG/BPGM_mutase_AS"/>
</dbReference>
<dbReference type="PIRSF" id="PIRSF000709">
    <property type="entry name" value="6PFK_2-Ptase"/>
    <property type="match status" value="1"/>
</dbReference>
<dbReference type="InterPro" id="IPR027417">
    <property type="entry name" value="P-loop_NTPase"/>
</dbReference>